<evidence type="ECO:0000313" key="2">
    <source>
        <dbReference type="Proteomes" id="UP001185069"/>
    </source>
</evidence>
<dbReference type="Pfam" id="PF25681">
    <property type="entry name" value="Phage_TTP_17"/>
    <property type="match status" value="1"/>
</dbReference>
<keyword evidence="2" id="KW-1185">Reference proteome</keyword>
<evidence type="ECO:0000313" key="1">
    <source>
        <dbReference type="EMBL" id="MDR6270594.1"/>
    </source>
</evidence>
<gene>
    <name evidence="1" type="ORF">JOE69_002832</name>
</gene>
<dbReference type="Proteomes" id="UP001185069">
    <property type="component" value="Unassembled WGS sequence"/>
</dbReference>
<dbReference type="InterPro" id="IPR058154">
    <property type="entry name" value="Bxb1_TTP-like"/>
</dbReference>
<evidence type="ECO:0008006" key="3">
    <source>
        <dbReference type="Google" id="ProtNLM"/>
    </source>
</evidence>
<dbReference type="EMBL" id="JAVDQF010000001">
    <property type="protein sequence ID" value="MDR6270594.1"/>
    <property type="molecule type" value="Genomic_DNA"/>
</dbReference>
<comment type="caution">
    <text evidence="1">The sequence shown here is derived from an EMBL/GenBank/DDBJ whole genome shotgun (WGS) entry which is preliminary data.</text>
</comment>
<accession>A0ABU1JDT0</accession>
<proteinExistence type="predicted"/>
<protein>
    <recommendedName>
        <fullName evidence="3">Major tail protein</fullName>
    </recommendedName>
</protein>
<dbReference type="RefSeq" id="WP_343876812.1">
    <property type="nucleotide sequence ID" value="NZ_BAAAHY010000012.1"/>
</dbReference>
<reference evidence="1 2" key="1">
    <citation type="submission" date="2023-07" db="EMBL/GenBank/DDBJ databases">
        <title>Sequencing the genomes of 1000 actinobacteria strains.</title>
        <authorList>
            <person name="Klenk H.-P."/>
        </authorList>
    </citation>
    <scope>NUCLEOTIDE SEQUENCE [LARGE SCALE GENOMIC DNA]</scope>
    <source>
        <strain evidence="1 2">DSM 14555</strain>
    </source>
</reference>
<organism evidence="1 2">
    <name type="scientific">Arthrobacter russicus</name>
    <dbReference type="NCBI Taxonomy" id="172040"/>
    <lineage>
        <taxon>Bacteria</taxon>
        <taxon>Bacillati</taxon>
        <taxon>Actinomycetota</taxon>
        <taxon>Actinomycetes</taxon>
        <taxon>Micrococcales</taxon>
        <taxon>Micrococcaceae</taxon>
        <taxon>Arthrobacter</taxon>
    </lineage>
</organism>
<name>A0ABU1JDT0_9MICC</name>
<sequence length="197" mass="20508">MNAAATIIPGKGTVFLAEPGTAFPDYLTLDPLKPPTGWDTLGHTSRDNNVALSKDGGDATVNGSWWAEALRTTYASTNWSLTANSLQIDKTTLATAFGGGVLDDAEGSYSVRQIVPQAKAVMVLMIDGTGRMAFGVPNTTVSIGEAPSIDPTKFFEVQLSFQILDDPTTGEKFRIFHPALKMAAAPAGSGAAASGGN</sequence>